<gene>
    <name evidence="5" type="primary">trxB</name>
    <name evidence="5" type="ORF">SGLAD_v1c00910</name>
</gene>
<dbReference type="RefSeq" id="WP_134297094.1">
    <property type="nucleotide sequence ID" value="NZ_CP038013.1"/>
</dbReference>
<dbReference type="NCBIfam" id="TIGR01292">
    <property type="entry name" value="TRX_reduct"/>
    <property type="match status" value="1"/>
</dbReference>
<comment type="cofactor">
    <cofactor evidence="3">
        <name>FAD</name>
        <dbReference type="ChEBI" id="CHEBI:57692"/>
    </cofactor>
</comment>
<dbReference type="SUPFAM" id="SSF51905">
    <property type="entry name" value="FAD/NAD(P)-binding domain"/>
    <property type="match status" value="1"/>
</dbReference>
<keyword evidence="1 3" id="KW-0285">Flavoprotein</keyword>
<keyword evidence="3" id="KW-0274">FAD</keyword>
<dbReference type="GO" id="GO:0005737">
    <property type="term" value="C:cytoplasm"/>
    <property type="evidence" value="ECO:0007669"/>
    <property type="project" value="InterPro"/>
</dbReference>
<dbReference type="AlphaFoldDB" id="A0A4P7AGN4"/>
<accession>A0A4P7AGN4</accession>
<comment type="subunit">
    <text evidence="3">Homodimer.</text>
</comment>
<evidence type="ECO:0000313" key="6">
    <source>
        <dbReference type="Proteomes" id="UP000294309"/>
    </source>
</evidence>
<evidence type="ECO:0000256" key="3">
    <source>
        <dbReference type="RuleBase" id="RU003880"/>
    </source>
</evidence>
<keyword evidence="2 3" id="KW-0560">Oxidoreductase</keyword>
<dbReference type="OrthoDB" id="9806179at2"/>
<dbReference type="Pfam" id="PF07992">
    <property type="entry name" value="Pyr_redox_2"/>
    <property type="match status" value="1"/>
</dbReference>
<dbReference type="GO" id="GO:0019430">
    <property type="term" value="P:removal of superoxide radicals"/>
    <property type="evidence" value="ECO:0007669"/>
    <property type="project" value="UniProtKB-UniRule"/>
</dbReference>
<comment type="similarity">
    <text evidence="3">Belongs to the class-II pyridine nucleotide-disulfide oxidoreductase family.</text>
</comment>
<dbReference type="InterPro" id="IPR050097">
    <property type="entry name" value="Ferredoxin-NADP_redctase_2"/>
</dbReference>
<organism evidence="5 6">
    <name type="scientific">Spiroplasma gladiatoris</name>
    <dbReference type="NCBI Taxonomy" id="2143"/>
    <lineage>
        <taxon>Bacteria</taxon>
        <taxon>Bacillati</taxon>
        <taxon>Mycoplasmatota</taxon>
        <taxon>Mollicutes</taxon>
        <taxon>Entomoplasmatales</taxon>
        <taxon>Spiroplasmataceae</taxon>
        <taxon>Spiroplasma</taxon>
    </lineage>
</organism>
<proteinExistence type="inferred from homology"/>
<dbReference type="PRINTS" id="PR00368">
    <property type="entry name" value="FADPNR"/>
</dbReference>
<dbReference type="Proteomes" id="UP000294309">
    <property type="component" value="Chromosome"/>
</dbReference>
<evidence type="ECO:0000256" key="2">
    <source>
        <dbReference type="ARBA" id="ARBA00023002"/>
    </source>
</evidence>
<dbReference type="InterPro" id="IPR023753">
    <property type="entry name" value="FAD/NAD-binding_dom"/>
</dbReference>
<evidence type="ECO:0000259" key="4">
    <source>
        <dbReference type="Pfam" id="PF07992"/>
    </source>
</evidence>
<keyword evidence="3" id="KW-0676">Redox-active center</keyword>
<protein>
    <recommendedName>
        <fullName evidence="3">Thioredoxin reductase</fullName>
        <ecNumber evidence="3">1.8.1.9</ecNumber>
    </recommendedName>
</protein>
<dbReference type="InterPro" id="IPR036188">
    <property type="entry name" value="FAD/NAD-bd_sf"/>
</dbReference>
<comment type="catalytic activity">
    <reaction evidence="3">
        <text>[thioredoxin]-dithiol + NADP(+) = [thioredoxin]-disulfide + NADPH + H(+)</text>
        <dbReference type="Rhea" id="RHEA:20345"/>
        <dbReference type="Rhea" id="RHEA-COMP:10698"/>
        <dbReference type="Rhea" id="RHEA-COMP:10700"/>
        <dbReference type="ChEBI" id="CHEBI:15378"/>
        <dbReference type="ChEBI" id="CHEBI:29950"/>
        <dbReference type="ChEBI" id="CHEBI:50058"/>
        <dbReference type="ChEBI" id="CHEBI:57783"/>
        <dbReference type="ChEBI" id="CHEBI:58349"/>
        <dbReference type="EC" id="1.8.1.9"/>
    </reaction>
</comment>
<keyword evidence="6" id="KW-1185">Reference proteome</keyword>
<feature type="domain" description="FAD/NAD(P)-binding" evidence="4">
    <location>
        <begin position="9"/>
        <end position="296"/>
    </location>
</feature>
<sequence length="311" mass="33871">MKNHIKNDYDVIIAGAGPAGLTAAIYVVRSGMSAVVLEKELPGGKVTKTGEIENYPGFDKIEGPDLAFKFVDQATKLGAVLEYSGLKKYKKQKEGFIVELTNGKTITGTALILATGTKERLLNVPGETEFYGKGVSYCAVCDGANYKNEIVAVVGGGYSAVEESLFLTRLVDKVHLIHRSQKFRVDQKLLEKLKTNENIILHLDSVVSSINGDTKVNSVTIENLNNNEKYNIDIAAIFPFIGQDPVTEYIDEQNILNETKHILGDENMKTQVEGLFVAGDVRQSPLKQIATAVSDGALAGQNAVKYIENLD</sequence>
<dbReference type="PANTHER" id="PTHR48105">
    <property type="entry name" value="THIOREDOXIN REDUCTASE 1-RELATED-RELATED"/>
    <property type="match status" value="1"/>
</dbReference>
<dbReference type="InterPro" id="IPR005982">
    <property type="entry name" value="Thioredox_Rdtase"/>
</dbReference>
<dbReference type="Gene3D" id="3.50.50.60">
    <property type="entry name" value="FAD/NAD(P)-binding domain"/>
    <property type="match status" value="2"/>
</dbReference>
<dbReference type="GO" id="GO:0004791">
    <property type="term" value="F:thioredoxin-disulfide reductase (NADPH) activity"/>
    <property type="evidence" value="ECO:0007669"/>
    <property type="project" value="UniProtKB-UniRule"/>
</dbReference>
<dbReference type="EMBL" id="CP038013">
    <property type="protein sequence ID" value="QBQ07292.1"/>
    <property type="molecule type" value="Genomic_DNA"/>
</dbReference>
<evidence type="ECO:0000313" key="5">
    <source>
        <dbReference type="EMBL" id="QBQ07292.1"/>
    </source>
</evidence>
<dbReference type="EC" id="1.8.1.9" evidence="3"/>
<reference evidence="5 6" key="1">
    <citation type="submission" date="2019-03" db="EMBL/GenBank/DDBJ databases">
        <title>Complete genome sequence of Spiroplasma gladiatoris TG-1 (DSM 22552).</title>
        <authorList>
            <person name="Lin Y.-C."/>
            <person name="Chou L."/>
            <person name="Kuo C.-H."/>
        </authorList>
    </citation>
    <scope>NUCLEOTIDE SEQUENCE [LARGE SCALE GENOMIC DNA]</scope>
    <source>
        <strain evidence="5 6">TG-1</strain>
    </source>
</reference>
<dbReference type="KEGG" id="sgq:SGLAD_v1c00910"/>
<evidence type="ECO:0000256" key="1">
    <source>
        <dbReference type="ARBA" id="ARBA00022630"/>
    </source>
</evidence>
<dbReference type="PRINTS" id="PR00469">
    <property type="entry name" value="PNDRDTASEII"/>
</dbReference>
<name>A0A4P7AGN4_9MOLU</name>